<reference evidence="1 2" key="1">
    <citation type="journal article" date="2019" name="Sci. Rep.">
        <title>Orb-weaving spider Araneus ventricosus genome elucidates the spidroin gene catalogue.</title>
        <authorList>
            <person name="Kono N."/>
            <person name="Nakamura H."/>
            <person name="Ohtoshi R."/>
            <person name="Moran D.A.P."/>
            <person name="Shinohara A."/>
            <person name="Yoshida Y."/>
            <person name="Fujiwara M."/>
            <person name="Mori M."/>
            <person name="Tomita M."/>
            <person name="Arakawa K."/>
        </authorList>
    </citation>
    <scope>NUCLEOTIDE SEQUENCE [LARGE SCALE GENOMIC DNA]</scope>
</reference>
<dbReference type="Proteomes" id="UP000499080">
    <property type="component" value="Unassembled WGS sequence"/>
</dbReference>
<accession>A0A4Y2FBF9</accession>
<protein>
    <submittedName>
        <fullName evidence="1">Uncharacterized protein</fullName>
    </submittedName>
</protein>
<keyword evidence="2" id="KW-1185">Reference proteome</keyword>
<evidence type="ECO:0000313" key="2">
    <source>
        <dbReference type="Proteomes" id="UP000499080"/>
    </source>
</evidence>
<proteinExistence type="predicted"/>
<evidence type="ECO:0000313" key="1">
    <source>
        <dbReference type="EMBL" id="GBM38853.1"/>
    </source>
</evidence>
<dbReference type="EMBL" id="BGPR01000880">
    <property type="protein sequence ID" value="GBM38853.1"/>
    <property type="molecule type" value="Genomic_DNA"/>
</dbReference>
<name>A0A4Y2FBF9_ARAVE</name>
<sequence length="156" mass="17967">MVEQLISLNKSHNKGVNNDEVLSLIRKNMYVRGNILLFCNTYNIVGSQEEIDNTLSRFSETFQVQRCLDNKIHLLLSYEEFELQILECADYEEKGSLTIFNTRKALEKFEAPSATRTPYVLSPNEAINTLFWTFPSSYASSISPEMPTSYFFAIKI</sequence>
<dbReference type="AlphaFoldDB" id="A0A4Y2FBF9"/>
<gene>
    <name evidence="1" type="ORF">AVEN_49723_1</name>
</gene>
<organism evidence="1 2">
    <name type="scientific">Araneus ventricosus</name>
    <name type="common">Orbweaver spider</name>
    <name type="synonym">Epeira ventricosa</name>
    <dbReference type="NCBI Taxonomy" id="182803"/>
    <lineage>
        <taxon>Eukaryota</taxon>
        <taxon>Metazoa</taxon>
        <taxon>Ecdysozoa</taxon>
        <taxon>Arthropoda</taxon>
        <taxon>Chelicerata</taxon>
        <taxon>Arachnida</taxon>
        <taxon>Araneae</taxon>
        <taxon>Araneomorphae</taxon>
        <taxon>Entelegynae</taxon>
        <taxon>Araneoidea</taxon>
        <taxon>Araneidae</taxon>
        <taxon>Araneus</taxon>
    </lineage>
</organism>
<comment type="caution">
    <text evidence="1">The sequence shown here is derived from an EMBL/GenBank/DDBJ whole genome shotgun (WGS) entry which is preliminary data.</text>
</comment>